<reference evidence="1 2" key="1">
    <citation type="submission" date="2016-11" db="EMBL/GenBank/DDBJ databases">
        <title>Genome sequence and comparative genomic analysis of clinical strain Elizabethkingia meningoseptica 61421 PRCM.</title>
        <authorList>
            <person name="Wang M."/>
            <person name="Hu S."/>
            <person name="Cao L."/>
            <person name="Jiang T."/>
            <person name="Zhou Y."/>
            <person name="Ming D."/>
        </authorList>
    </citation>
    <scope>NUCLEOTIDE SEQUENCE [LARGE SCALE GENOMIC DNA]</scope>
    <source>
        <strain evidence="1 2">61421 PRCM</strain>
    </source>
</reference>
<evidence type="ECO:0000313" key="2">
    <source>
        <dbReference type="Proteomes" id="UP000188947"/>
    </source>
</evidence>
<dbReference type="EMBL" id="MPOG01000006">
    <property type="protein sequence ID" value="OOH97108.1"/>
    <property type="molecule type" value="Genomic_DNA"/>
</dbReference>
<sequence>MNENELSRIVFDLGLKIHKKLGAGLFESVYEECLFYEINNYGLKVERQKYLPIIYENLLIEKAFKIDLIVENKLILEIKAVDFLNDIHRAQVLTYLKMTGCKLGLLLNFRTDVFKDGIKRVINGII</sequence>
<dbReference type="AlphaFoldDB" id="A0A1T3IRH7"/>
<organism evidence="1 2">
    <name type="scientific">Elizabethkingia meningoseptica</name>
    <name type="common">Chryseobacterium meningosepticum</name>
    <dbReference type="NCBI Taxonomy" id="238"/>
    <lineage>
        <taxon>Bacteria</taxon>
        <taxon>Pseudomonadati</taxon>
        <taxon>Bacteroidota</taxon>
        <taxon>Flavobacteriia</taxon>
        <taxon>Flavobacteriales</taxon>
        <taxon>Weeksellaceae</taxon>
        <taxon>Elizabethkingia</taxon>
    </lineage>
</organism>
<dbReference type="NCBIfam" id="TIGR04256">
    <property type="entry name" value="GxxExxY"/>
    <property type="match status" value="1"/>
</dbReference>
<dbReference type="STRING" id="238.BBD35_07865"/>
<comment type="caution">
    <text evidence="1">The sequence shown here is derived from an EMBL/GenBank/DDBJ whole genome shotgun (WGS) entry which is preliminary data.</text>
</comment>
<keyword evidence="2" id="KW-1185">Reference proteome</keyword>
<name>A0A1T3IRH7_ELIME</name>
<dbReference type="OrthoDB" id="1119698at2"/>
<dbReference type="Proteomes" id="UP000188947">
    <property type="component" value="Unassembled WGS sequence"/>
</dbReference>
<accession>A0A1T3IRH7</accession>
<proteinExistence type="predicted"/>
<evidence type="ECO:0000313" key="1">
    <source>
        <dbReference type="EMBL" id="OOH97108.1"/>
    </source>
</evidence>
<dbReference type="RefSeq" id="WP_070905350.1">
    <property type="nucleotide sequence ID" value="NZ_CP016378.1"/>
</dbReference>
<dbReference type="InterPro" id="IPR026350">
    <property type="entry name" value="GxxExxY"/>
</dbReference>
<protein>
    <submittedName>
        <fullName evidence="1">GxxExxY protein</fullName>
    </submittedName>
</protein>
<gene>
    <name evidence="1" type="ORF">BMF97_04375</name>
</gene>
<dbReference type="Pfam" id="PF13366">
    <property type="entry name" value="PDDEXK_3"/>
    <property type="match status" value="1"/>
</dbReference>